<dbReference type="Proteomes" id="UP000003503">
    <property type="component" value="Unassembled WGS sequence"/>
</dbReference>
<organism evidence="12 13">
    <name type="scientific">Dialister micraerophilus DSM 19965</name>
    <dbReference type="NCBI Taxonomy" id="888062"/>
    <lineage>
        <taxon>Bacteria</taxon>
        <taxon>Bacillati</taxon>
        <taxon>Bacillota</taxon>
        <taxon>Negativicutes</taxon>
        <taxon>Veillonellales</taxon>
        <taxon>Veillonellaceae</taxon>
        <taxon>Dialister</taxon>
    </lineage>
</organism>
<comment type="pathway">
    <text evidence="3 11">Cofactor biosynthesis; thiamine diphosphate biosynthesis; 4-methyl-5-(2-phosphoethyl)-thiazole from 5-(2-hydroxyethyl)-4-methylthiazole: step 1/1.</text>
</comment>
<gene>
    <name evidence="11 12" type="primary">thiM</name>
    <name evidence="12" type="ORF">HMPREF9083_1237</name>
</gene>
<comment type="cofactor">
    <cofactor evidence="2 11">
        <name>Mg(2+)</name>
        <dbReference type="ChEBI" id="CHEBI:18420"/>
    </cofactor>
</comment>
<dbReference type="NCBIfam" id="TIGR00694">
    <property type="entry name" value="thiM"/>
    <property type="match status" value="1"/>
</dbReference>
<accession>F2BYG9</accession>
<dbReference type="NCBIfam" id="NF006830">
    <property type="entry name" value="PRK09355.1"/>
    <property type="match status" value="1"/>
</dbReference>
<dbReference type="HOGENOM" id="CLU_019943_0_0_9"/>
<dbReference type="eggNOG" id="COG2145">
    <property type="taxonomic scope" value="Bacteria"/>
</dbReference>
<evidence type="ECO:0000256" key="2">
    <source>
        <dbReference type="ARBA" id="ARBA00001946"/>
    </source>
</evidence>
<evidence type="ECO:0000256" key="3">
    <source>
        <dbReference type="ARBA" id="ARBA00004868"/>
    </source>
</evidence>
<keyword evidence="4 11" id="KW-0808">Transferase</keyword>
<dbReference type="Gene3D" id="3.40.1190.20">
    <property type="match status" value="1"/>
</dbReference>
<evidence type="ECO:0000256" key="11">
    <source>
        <dbReference type="HAMAP-Rule" id="MF_00228"/>
    </source>
</evidence>
<name>F2BYG9_9FIRM</name>
<dbReference type="InterPro" id="IPR029056">
    <property type="entry name" value="Ribokinase-like"/>
</dbReference>
<feature type="binding site" evidence="11">
    <location>
        <position position="46"/>
    </location>
    <ligand>
        <name>substrate</name>
    </ligand>
</feature>
<evidence type="ECO:0000256" key="6">
    <source>
        <dbReference type="ARBA" id="ARBA00022741"/>
    </source>
</evidence>
<keyword evidence="13" id="KW-1185">Reference proteome</keyword>
<keyword evidence="7 11" id="KW-0418">Kinase</keyword>
<dbReference type="GO" id="GO:0004417">
    <property type="term" value="F:hydroxyethylthiazole kinase activity"/>
    <property type="evidence" value="ECO:0007669"/>
    <property type="project" value="UniProtKB-UniRule"/>
</dbReference>
<evidence type="ECO:0000313" key="12">
    <source>
        <dbReference type="EMBL" id="EGF12329.1"/>
    </source>
</evidence>
<keyword evidence="6 11" id="KW-0547">Nucleotide-binding</keyword>
<feature type="binding site" evidence="11">
    <location>
        <position position="122"/>
    </location>
    <ligand>
        <name>ATP</name>
        <dbReference type="ChEBI" id="CHEBI:30616"/>
    </ligand>
</feature>
<dbReference type="InterPro" id="IPR000417">
    <property type="entry name" value="Hyethyz_kinase"/>
</dbReference>
<comment type="function">
    <text evidence="11">Catalyzes the phosphorylation of the hydroxyl group of 4-methyl-5-beta-hydroxyethylthiazole (THZ).</text>
</comment>
<evidence type="ECO:0000313" key="13">
    <source>
        <dbReference type="Proteomes" id="UP000003503"/>
    </source>
</evidence>
<dbReference type="EC" id="2.7.1.50" evidence="11"/>
<evidence type="ECO:0000256" key="5">
    <source>
        <dbReference type="ARBA" id="ARBA00022723"/>
    </source>
</evidence>
<dbReference type="CDD" id="cd01170">
    <property type="entry name" value="THZ_kinase"/>
    <property type="match status" value="1"/>
</dbReference>
<dbReference type="AlphaFoldDB" id="F2BYG9"/>
<dbReference type="GO" id="GO:0000287">
    <property type="term" value="F:magnesium ion binding"/>
    <property type="evidence" value="ECO:0007669"/>
    <property type="project" value="UniProtKB-UniRule"/>
</dbReference>
<evidence type="ECO:0000256" key="4">
    <source>
        <dbReference type="ARBA" id="ARBA00022679"/>
    </source>
</evidence>
<evidence type="ECO:0000256" key="1">
    <source>
        <dbReference type="ARBA" id="ARBA00001771"/>
    </source>
</evidence>
<feature type="binding site" evidence="11">
    <location>
        <position position="196"/>
    </location>
    <ligand>
        <name>substrate</name>
    </ligand>
</feature>
<comment type="catalytic activity">
    <reaction evidence="1 11">
        <text>5-(2-hydroxyethyl)-4-methylthiazole + ATP = 4-methyl-5-(2-phosphooxyethyl)-thiazole + ADP + H(+)</text>
        <dbReference type="Rhea" id="RHEA:24212"/>
        <dbReference type="ChEBI" id="CHEBI:15378"/>
        <dbReference type="ChEBI" id="CHEBI:17957"/>
        <dbReference type="ChEBI" id="CHEBI:30616"/>
        <dbReference type="ChEBI" id="CHEBI:58296"/>
        <dbReference type="ChEBI" id="CHEBI:456216"/>
        <dbReference type="EC" id="2.7.1.50"/>
    </reaction>
</comment>
<dbReference type="STRING" id="888062.HMPREF9083_1237"/>
<comment type="caution">
    <text evidence="12">The sequence shown here is derived from an EMBL/GenBank/DDBJ whole genome shotgun (WGS) entry which is preliminary data.</text>
</comment>
<dbReference type="EMBL" id="AFBB01000026">
    <property type="protein sequence ID" value="EGF12329.1"/>
    <property type="molecule type" value="Genomic_DNA"/>
</dbReference>
<evidence type="ECO:0000256" key="10">
    <source>
        <dbReference type="ARBA" id="ARBA00022977"/>
    </source>
</evidence>
<dbReference type="GO" id="GO:0009229">
    <property type="term" value="P:thiamine diphosphate biosynthetic process"/>
    <property type="evidence" value="ECO:0007669"/>
    <property type="project" value="UniProtKB-UniRule"/>
</dbReference>
<dbReference type="GO" id="GO:0005524">
    <property type="term" value="F:ATP binding"/>
    <property type="evidence" value="ECO:0007669"/>
    <property type="project" value="UniProtKB-UniRule"/>
</dbReference>
<sequence length="271" mass="29118">MEVTLNIKKILEDINKTKPLVHHITNYVTVNDCANVTLAIGGSPVMADAIDEASQMASIASSLVLNIGTLNADKINSMIKAGKKANSLDIPVVFDPVGCGATAFRNEMSELLIKNVNMSVIRGNLSEILALSGKSVVTKGVDSSDISIKNLNEYLKNIAEKFKTVIAVTGKVDRITDGEKIVEIYNGCKEMSNITGSGCMCSSLIGTFVGANKDNIFEATVAAILTMGIAGENAWDKYKYEGLGHFHMGIIDEISKITPETIELNGNWNEK</sequence>
<keyword evidence="10 11" id="KW-0784">Thiamine biosynthesis</keyword>
<dbReference type="PIRSF" id="PIRSF000513">
    <property type="entry name" value="Thz_kinase"/>
    <property type="match status" value="1"/>
</dbReference>
<evidence type="ECO:0000256" key="7">
    <source>
        <dbReference type="ARBA" id="ARBA00022777"/>
    </source>
</evidence>
<keyword evidence="5 11" id="KW-0479">Metal-binding</keyword>
<keyword evidence="8 11" id="KW-0067">ATP-binding</keyword>
<comment type="similarity">
    <text evidence="11">Belongs to the Thz kinase family.</text>
</comment>
<evidence type="ECO:0000256" key="9">
    <source>
        <dbReference type="ARBA" id="ARBA00022842"/>
    </source>
</evidence>
<proteinExistence type="inferred from homology"/>
<dbReference type="GO" id="GO:0009228">
    <property type="term" value="P:thiamine biosynthetic process"/>
    <property type="evidence" value="ECO:0007669"/>
    <property type="project" value="UniProtKB-KW"/>
</dbReference>
<keyword evidence="9 11" id="KW-0460">Magnesium</keyword>
<evidence type="ECO:0000256" key="8">
    <source>
        <dbReference type="ARBA" id="ARBA00022840"/>
    </source>
</evidence>
<dbReference type="SUPFAM" id="SSF53613">
    <property type="entry name" value="Ribokinase-like"/>
    <property type="match status" value="1"/>
</dbReference>
<reference evidence="12 13" key="1">
    <citation type="submission" date="2011-02" db="EMBL/GenBank/DDBJ databases">
        <authorList>
            <person name="Muzny D."/>
            <person name="Qin X."/>
            <person name="Deng J."/>
            <person name="Jiang H."/>
            <person name="Liu Y."/>
            <person name="Qu J."/>
            <person name="Song X.-Z."/>
            <person name="Zhang L."/>
            <person name="Thornton R."/>
            <person name="Coyle M."/>
            <person name="Francisco L."/>
            <person name="Jackson L."/>
            <person name="Javaid M."/>
            <person name="Korchina V."/>
            <person name="Kovar C."/>
            <person name="Mata R."/>
            <person name="Mathew T."/>
            <person name="Ngo R."/>
            <person name="Nguyen L."/>
            <person name="Nguyen N."/>
            <person name="Okwuonu G."/>
            <person name="Ongeri F."/>
            <person name="Pham C."/>
            <person name="Simmons D."/>
            <person name="Wilczek-Boney K."/>
            <person name="Hale W."/>
            <person name="Jakkamsetti A."/>
            <person name="Pham P."/>
            <person name="Ruth R."/>
            <person name="San Lucas F."/>
            <person name="Warren J."/>
            <person name="Zhang J."/>
            <person name="Zhao Z."/>
            <person name="Zhou C."/>
            <person name="Zhu D."/>
            <person name="Lee S."/>
            <person name="Bess C."/>
            <person name="Blankenburg K."/>
            <person name="Forbes L."/>
            <person name="Fu Q."/>
            <person name="Gubbala S."/>
            <person name="Hirani K."/>
            <person name="Jayaseelan J.C."/>
            <person name="Lara F."/>
            <person name="Munidasa M."/>
            <person name="Palculict T."/>
            <person name="Patil S."/>
            <person name="Pu L.-L."/>
            <person name="Saada N."/>
            <person name="Tang L."/>
            <person name="Weissenberger G."/>
            <person name="Zhu Y."/>
            <person name="Hemphill L."/>
            <person name="Shang Y."/>
            <person name="Youmans B."/>
            <person name="Ayvaz T."/>
            <person name="Ross M."/>
            <person name="Santibanez J."/>
            <person name="Aqrawi P."/>
            <person name="Gross S."/>
            <person name="Joshi V."/>
            <person name="Fowler G."/>
            <person name="Nazareth L."/>
            <person name="Reid J."/>
            <person name="Worley K."/>
            <person name="Petrosino J."/>
            <person name="Highlander S."/>
            <person name="Gibbs R."/>
        </authorList>
    </citation>
    <scope>NUCLEOTIDE SEQUENCE [LARGE SCALE GENOMIC DNA]</scope>
    <source>
        <strain evidence="12 13">DSM 19965</strain>
    </source>
</reference>
<dbReference type="UniPathway" id="UPA00060">
    <property type="reaction ID" value="UER00139"/>
</dbReference>
<feature type="binding site" evidence="11">
    <location>
        <position position="169"/>
    </location>
    <ligand>
        <name>ATP</name>
        <dbReference type="ChEBI" id="CHEBI:30616"/>
    </ligand>
</feature>
<protein>
    <recommendedName>
        <fullName evidence="11">Hydroxyethylthiazole kinase</fullName>
        <ecNumber evidence="11">2.7.1.50</ecNumber>
    </recommendedName>
    <alternativeName>
        <fullName evidence="11">4-methyl-5-beta-hydroxyethylthiazole kinase</fullName>
        <shortName evidence="11">TH kinase</shortName>
        <shortName evidence="11">Thz kinase</shortName>
    </alternativeName>
</protein>
<dbReference type="PRINTS" id="PR01099">
    <property type="entry name" value="HYETHTZKNASE"/>
</dbReference>
<dbReference type="HAMAP" id="MF_00228">
    <property type="entry name" value="Thz_kinase"/>
    <property type="match status" value="1"/>
</dbReference>
<dbReference type="Pfam" id="PF02110">
    <property type="entry name" value="HK"/>
    <property type="match status" value="1"/>
</dbReference>